<dbReference type="AlphaFoldDB" id="Q9K079"/>
<dbReference type="CDD" id="cd01856">
    <property type="entry name" value="YlqF"/>
    <property type="match status" value="1"/>
</dbReference>
<keyword evidence="4" id="KW-0342">GTP-binding</keyword>
<dbReference type="Gene3D" id="3.40.50.300">
    <property type="entry name" value="P-loop containing nucleotide triphosphate hydrolases"/>
    <property type="match status" value="1"/>
</dbReference>
<dbReference type="PATRIC" id="fig|122586.8.peg.940"/>
<dbReference type="Pfam" id="PF04079">
    <property type="entry name" value="SMC_ScpB"/>
    <property type="match status" value="1"/>
</dbReference>
<evidence type="ECO:0000313" key="8">
    <source>
        <dbReference type="Proteomes" id="UP000000425"/>
    </source>
</evidence>
<evidence type="ECO:0000256" key="1">
    <source>
        <dbReference type="ARBA" id="ARBA00022618"/>
    </source>
</evidence>
<evidence type="ECO:0000256" key="3">
    <source>
        <dbReference type="ARBA" id="ARBA00022829"/>
    </source>
</evidence>
<dbReference type="InterPro" id="IPR023179">
    <property type="entry name" value="GTP-bd_ortho_bundle_sf"/>
</dbReference>
<dbReference type="Gene3D" id="1.10.10.10">
    <property type="entry name" value="Winged helix-like DNA-binding domain superfamily/Winged helix DNA-binding domain"/>
    <property type="match status" value="2"/>
</dbReference>
<evidence type="ECO:0000259" key="6">
    <source>
        <dbReference type="Pfam" id="PF01926"/>
    </source>
</evidence>
<dbReference type="PaxDb" id="122586-NMB0739"/>
<dbReference type="SUPFAM" id="SSF52540">
    <property type="entry name" value="P-loop containing nucleoside triphosphate hydrolases"/>
    <property type="match status" value="1"/>
</dbReference>
<dbReference type="EMBL" id="AE002098">
    <property type="protein sequence ID" value="AAF41152.1"/>
    <property type="molecule type" value="Genomic_DNA"/>
</dbReference>
<evidence type="ECO:0000256" key="2">
    <source>
        <dbReference type="ARBA" id="ARBA00022741"/>
    </source>
</evidence>
<dbReference type="HOGENOM" id="CLU_539487_0_0_4"/>
<organism evidence="7 8">
    <name type="scientific">Neisseria meningitidis serogroup B (strain ATCC BAA-335 / MC58)</name>
    <dbReference type="NCBI Taxonomy" id="122586"/>
    <lineage>
        <taxon>Bacteria</taxon>
        <taxon>Pseudomonadati</taxon>
        <taxon>Pseudomonadota</taxon>
        <taxon>Betaproteobacteria</taxon>
        <taxon>Neisseriales</taxon>
        <taxon>Neisseriaceae</taxon>
        <taxon>Neisseria</taxon>
    </lineage>
</organism>
<dbReference type="PIR" id="C81165">
    <property type="entry name" value="C81165"/>
</dbReference>
<dbReference type="InterPro" id="IPR019991">
    <property type="entry name" value="GTP-bd_ribosome_bgen"/>
</dbReference>
<sequence length="505" mass="57253">MAIQWFPGHMNKAKKAIAERAKSVDMVIEMLDARMPASSENPLLAQLSKGKPKLKILNKQDLADPERTKIWLEHYNSRPDTCAIALDSSETGAHGKITQACRAMIPHRQGIDKPLRVLICGIPNVGKSTLINGMIGKKSAKTGNEPGITKAEQRLFLADDFWLYDTPGMLWPKIIVEEGGYNLAAGGAVGRNALDEEEVALELLDYLRRHYLPMLQERYQADKDPSSHWDENVWLEWIAKKRGAVLSGGRINYQKAAENILTDFREGKIGRITLETPNQWETWLKKARQKEAELKAIREARKAERKGQKLRKHKECRLKNIFQAASLYSNRFQTAYPNPCRFSTDTRMTDKISPDALIEAALLTQTEPLTEKSMRELCVPPLSQDKLIDVLAQLKTRWQDRALQLVHTQEGWRFQIVQTAFERLGSLQEQRAPRYSRAVMETLAIIAYQQPVTRGDIEGIRGVAVSQNVMQTCRIGGGLKSSDIGTHWENPHCGRQRQRSSAIWV</sequence>
<feature type="domain" description="G" evidence="6">
    <location>
        <begin position="116"/>
        <end position="176"/>
    </location>
</feature>
<reference evidence="7 8" key="1">
    <citation type="journal article" date="2000" name="Science">
        <title>Complete genome sequence of Neisseria meningitidis serogroup B strain MC58.</title>
        <authorList>
            <person name="Tettelin H."/>
            <person name="Saunders N.J."/>
            <person name="Heidelberg J."/>
            <person name="Jeffries A.C."/>
            <person name="Nelson K.E."/>
            <person name="Eisen J.A."/>
            <person name="Ketchum K.A."/>
            <person name="Hood D.W."/>
            <person name="Peden J.F."/>
            <person name="Dodson R.J."/>
            <person name="Nelson W.C."/>
            <person name="Gwinn M.L."/>
            <person name="DeBoy R."/>
            <person name="Peterson J.D."/>
            <person name="Hickey E.K."/>
            <person name="Haft D.H."/>
            <person name="Salzberg S.L."/>
            <person name="White O."/>
            <person name="Fleischmann R.D."/>
            <person name="Dougherty B.A."/>
            <person name="Mason T."/>
            <person name="Ciecko A."/>
            <person name="Parksey D.S."/>
            <person name="Blair E."/>
            <person name="Cittone H."/>
            <person name="Clark E.B."/>
            <person name="Cotton M.D."/>
            <person name="Utterback T.R."/>
            <person name="Khouri H."/>
            <person name="Qin H."/>
            <person name="Vamathevan J."/>
            <person name="Gill J."/>
            <person name="Scarlato V."/>
            <person name="Masignani V."/>
            <person name="Pizza M."/>
            <person name="Grandi G."/>
            <person name="Sun L."/>
            <person name="Smith H.O."/>
            <person name="Fraser C.M."/>
            <person name="Moxon E.R."/>
            <person name="Rappuoli R."/>
            <person name="Venter J.C."/>
        </authorList>
    </citation>
    <scope>NUCLEOTIDE SEQUENCE [LARGE SCALE GENOMIC DNA]</scope>
    <source>
        <strain evidence="8">ATCC BAA-335 / MC58</strain>
    </source>
</reference>
<dbReference type="InterPro" id="IPR036390">
    <property type="entry name" value="WH_DNA-bd_sf"/>
</dbReference>
<dbReference type="InterPro" id="IPR036388">
    <property type="entry name" value="WH-like_DNA-bd_sf"/>
</dbReference>
<dbReference type="GO" id="GO:0003924">
    <property type="term" value="F:GTPase activity"/>
    <property type="evidence" value="ECO:0000318"/>
    <property type="project" value="GO_Central"/>
</dbReference>
<protein>
    <recommendedName>
        <fullName evidence="6">G domain-containing protein</fullName>
    </recommendedName>
</protein>
<name>Q9K079_NEIMB</name>
<dbReference type="GO" id="GO:0051301">
    <property type="term" value="P:cell division"/>
    <property type="evidence" value="ECO:0007669"/>
    <property type="project" value="UniProtKB-KW"/>
</dbReference>
<dbReference type="Pfam" id="PF01926">
    <property type="entry name" value="MMR_HSR1"/>
    <property type="match status" value="1"/>
</dbReference>
<dbReference type="STRING" id="122586.NMB0739"/>
<dbReference type="PANTHER" id="PTHR45782:SF4">
    <property type="entry name" value="MITOCHONDRIAL RIBOSOME-ASSOCIATED GTPASE 1"/>
    <property type="match status" value="1"/>
</dbReference>
<keyword evidence="8" id="KW-1185">Reference proteome</keyword>
<dbReference type="OrthoDB" id="9779790at2"/>
<evidence type="ECO:0000256" key="4">
    <source>
        <dbReference type="ARBA" id="ARBA00023134"/>
    </source>
</evidence>
<dbReference type="FunFam" id="3.40.50.300:FF:000590">
    <property type="entry name" value="Ribosome biogenesis GTPase A"/>
    <property type="match status" value="1"/>
</dbReference>
<evidence type="ECO:0000313" key="7">
    <source>
        <dbReference type="EMBL" id="AAF41152.1"/>
    </source>
</evidence>
<dbReference type="InterPro" id="IPR027417">
    <property type="entry name" value="P-loop_NTPase"/>
</dbReference>
<dbReference type="InParanoid" id="Q9K079"/>
<dbReference type="Gene3D" id="1.10.1580.10">
    <property type="match status" value="1"/>
</dbReference>
<dbReference type="PANTHER" id="PTHR45782">
    <property type="entry name" value="MITOCHONDRIAL RIBOSOME-ASSOCIATED GTPASE 1"/>
    <property type="match status" value="1"/>
</dbReference>
<accession>Q9K079</accession>
<dbReference type="NCBIfam" id="TIGR03596">
    <property type="entry name" value="GTPase_YlqF"/>
    <property type="match status" value="1"/>
</dbReference>
<proteinExistence type="predicted"/>
<keyword evidence="2" id="KW-0547">Nucleotide-binding</keyword>
<dbReference type="InterPro" id="IPR005234">
    <property type="entry name" value="ScpB_csome_segregation"/>
</dbReference>
<dbReference type="KEGG" id="nme:NMB0739"/>
<dbReference type="InterPro" id="IPR006073">
    <property type="entry name" value="GTP-bd"/>
</dbReference>
<keyword evidence="1" id="KW-0132">Cell division</keyword>
<dbReference type="Proteomes" id="UP000000425">
    <property type="component" value="Chromosome"/>
</dbReference>
<keyword evidence="5" id="KW-0131">Cell cycle</keyword>
<evidence type="ECO:0000256" key="5">
    <source>
        <dbReference type="ARBA" id="ARBA00023306"/>
    </source>
</evidence>
<keyword evidence="3" id="KW-0159">Chromosome partition</keyword>
<dbReference type="GO" id="GO:0005525">
    <property type="term" value="F:GTP binding"/>
    <property type="evidence" value="ECO:0007669"/>
    <property type="project" value="UniProtKB-KW"/>
</dbReference>
<gene>
    <name evidence="7" type="ordered locus">NMB0739</name>
</gene>
<dbReference type="SUPFAM" id="SSF46785">
    <property type="entry name" value="Winged helix' DNA-binding domain"/>
    <property type="match status" value="2"/>
</dbReference>
<dbReference type="GO" id="GO:0051304">
    <property type="term" value="P:chromosome separation"/>
    <property type="evidence" value="ECO:0007669"/>
    <property type="project" value="InterPro"/>
</dbReference>